<reference evidence="3" key="1">
    <citation type="submission" date="2018-08" db="EMBL/GenBank/DDBJ databases">
        <title>Murine metabolic-syndrome-specific gut microbial biobank.</title>
        <authorList>
            <person name="Liu C."/>
        </authorList>
    </citation>
    <scope>NUCLEOTIDE SEQUENCE [LARGE SCALE GENOMIC DNA]</scope>
    <source>
        <strain evidence="3">Z82</strain>
    </source>
</reference>
<sequence>MGQNECGEERGMSLMECPGCGKEISDKTGACIHCGAVIERLPESKRCPECGAIAEEGAALCGKCGYPFEKTTDAESEKKAAVGPHRESSGALVKALIAVIALVALLVASYLVYENIQAQNKEKQMAEARASYASKYEAVAYSMLEGAVTAEECGNLIKSVWYNTIFEEEDEETDKFTQTKGKFNEDFNTSIAALFADDDFSKKVAAVESNKAAVDSMMKDLRNPPDEWKEAYDELKEYYDAYADLIKMAVSPNGSLQTYSEDFRETDSEAAKCFDKVKQFFG</sequence>
<dbReference type="EMBL" id="QWKH01000011">
    <property type="protein sequence ID" value="NBI34000.1"/>
    <property type="molecule type" value="Genomic_DNA"/>
</dbReference>
<evidence type="ECO:0000313" key="3">
    <source>
        <dbReference type="EMBL" id="NBI34000.1"/>
    </source>
</evidence>
<accession>A0A7C9JCZ0</accession>
<protein>
    <recommendedName>
        <fullName evidence="2">DZANK-type domain-containing protein</fullName>
    </recommendedName>
</protein>
<dbReference type="InterPro" id="IPR025874">
    <property type="entry name" value="DZR"/>
</dbReference>
<comment type="caution">
    <text evidence="3">The sequence shown here is derived from an EMBL/GenBank/DDBJ whole genome shotgun (WGS) entry which is preliminary data.</text>
</comment>
<dbReference type="Pfam" id="PF12773">
    <property type="entry name" value="DZR"/>
    <property type="match status" value="1"/>
</dbReference>
<keyword evidence="1" id="KW-1133">Transmembrane helix</keyword>
<proteinExistence type="predicted"/>
<organism evidence="3">
    <name type="scientific">Muribaculaceae bacterium Z82</name>
    <dbReference type="NCBI Taxonomy" id="2304548"/>
    <lineage>
        <taxon>Bacteria</taxon>
        <taxon>Pseudomonadati</taxon>
        <taxon>Bacteroidota</taxon>
        <taxon>Bacteroidia</taxon>
        <taxon>Bacteroidales</taxon>
        <taxon>Muribaculaceae</taxon>
    </lineage>
</organism>
<keyword evidence="1" id="KW-0812">Transmembrane</keyword>
<feature type="domain" description="DZANK-type" evidence="2">
    <location>
        <begin position="17"/>
        <end position="65"/>
    </location>
</feature>
<dbReference type="AlphaFoldDB" id="A0A7C9JCZ0"/>
<keyword evidence="1" id="KW-0472">Membrane</keyword>
<gene>
    <name evidence="3" type="ORF">D1639_02905</name>
</gene>
<name>A0A7C9JCZ0_9BACT</name>
<evidence type="ECO:0000256" key="1">
    <source>
        <dbReference type="SAM" id="Phobius"/>
    </source>
</evidence>
<evidence type="ECO:0000259" key="2">
    <source>
        <dbReference type="Pfam" id="PF12773"/>
    </source>
</evidence>
<feature type="transmembrane region" description="Helical" evidence="1">
    <location>
        <begin position="91"/>
        <end position="113"/>
    </location>
</feature>